<feature type="transmembrane region" description="Helical" evidence="6">
    <location>
        <begin position="153"/>
        <end position="175"/>
    </location>
</feature>
<dbReference type="InterPro" id="IPR051310">
    <property type="entry name" value="MCP_chemotaxis"/>
</dbReference>
<keyword evidence="6" id="KW-0472">Membrane</keyword>
<comment type="caution">
    <text evidence="10">The sequence shown here is derived from an EMBL/GenBank/DDBJ whole genome shotgun (WGS) entry which is preliminary data.</text>
</comment>
<comment type="similarity">
    <text evidence="3">Belongs to the methyl-accepting chemotaxis (MCP) protein family.</text>
</comment>
<dbReference type="Pfam" id="PF13188">
    <property type="entry name" value="PAS_8"/>
    <property type="match status" value="1"/>
</dbReference>
<evidence type="ECO:0000256" key="5">
    <source>
        <dbReference type="SAM" id="MobiDB-lite"/>
    </source>
</evidence>
<evidence type="ECO:0000256" key="6">
    <source>
        <dbReference type="SAM" id="Phobius"/>
    </source>
</evidence>
<evidence type="ECO:0000256" key="3">
    <source>
        <dbReference type="ARBA" id="ARBA00029447"/>
    </source>
</evidence>
<dbReference type="SMART" id="SM00091">
    <property type="entry name" value="PAS"/>
    <property type="match status" value="2"/>
</dbReference>
<protein>
    <submittedName>
        <fullName evidence="10">PAS domain-containing protein</fullName>
    </submittedName>
</protein>
<keyword evidence="11" id="KW-1185">Reference proteome</keyword>
<dbReference type="InterPro" id="IPR013767">
    <property type="entry name" value="PAS_fold"/>
</dbReference>
<dbReference type="PANTHER" id="PTHR43531">
    <property type="entry name" value="PROTEIN ICFG"/>
    <property type="match status" value="1"/>
</dbReference>
<feature type="domain" description="PAS" evidence="8">
    <location>
        <begin position="20"/>
        <end position="75"/>
    </location>
</feature>
<evidence type="ECO:0000256" key="4">
    <source>
        <dbReference type="PROSITE-ProRule" id="PRU00284"/>
    </source>
</evidence>
<dbReference type="GO" id="GO:0005886">
    <property type="term" value="C:plasma membrane"/>
    <property type="evidence" value="ECO:0007669"/>
    <property type="project" value="TreeGrafter"/>
</dbReference>
<dbReference type="PROSITE" id="PS50111">
    <property type="entry name" value="CHEMOTAXIS_TRANSDUC_2"/>
    <property type="match status" value="1"/>
</dbReference>
<dbReference type="PANTHER" id="PTHR43531:SF14">
    <property type="entry name" value="METHYL-ACCEPTING CHEMOTAXIS PROTEIN I-RELATED"/>
    <property type="match status" value="1"/>
</dbReference>
<proteinExistence type="inferred from homology"/>
<dbReference type="Pfam" id="PF00989">
    <property type="entry name" value="PAS"/>
    <property type="match status" value="1"/>
</dbReference>
<dbReference type="SUPFAM" id="SSF55785">
    <property type="entry name" value="PYP-like sensor domain (PAS domain)"/>
    <property type="match status" value="2"/>
</dbReference>
<dbReference type="NCBIfam" id="TIGR00229">
    <property type="entry name" value="sensory_box"/>
    <property type="match status" value="1"/>
</dbReference>
<dbReference type="RefSeq" id="WP_138238734.1">
    <property type="nucleotide sequence ID" value="NZ_VBRY01000004.1"/>
</dbReference>
<dbReference type="Proteomes" id="UP000306585">
    <property type="component" value="Unassembled WGS sequence"/>
</dbReference>
<evidence type="ECO:0000313" key="11">
    <source>
        <dbReference type="Proteomes" id="UP000306585"/>
    </source>
</evidence>
<dbReference type="SUPFAM" id="SSF58104">
    <property type="entry name" value="Methyl-accepting chemotaxis protein (MCP) signaling domain"/>
    <property type="match status" value="1"/>
</dbReference>
<dbReference type="InterPro" id="IPR000014">
    <property type="entry name" value="PAS"/>
</dbReference>
<dbReference type="PROSITE" id="PS50885">
    <property type="entry name" value="HAMP"/>
    <property type="match status" value="1"/>
</dbReference>
<dbReference type="CDD" id="cd00130">
    <property type="entry name" value="PAS"/>
    <property type="match status" value="2"/>
</dbReference>
<dbReference type="Gene3D" id="6.10.340.10">
    <property type="match status" value="1"/>
</dbReference>
<keyword evidence="6" id="KW-0812">Transmembrane</keyword>
<dbReference type="InterPro" id="IPR035965">
    <property type="entry name" value="PAS-like_dom_sf"/>
</dbReference>
<feature type="domain" description="HAMP" evidence="9">
    <location>
        <begin position="580"/>
        <end position="632"/>
    </location>
</feature>
<evidence type="ECO:0000259" key="7">
    <source>
        <dbReference type="PROSITE" id="PS50111"/>
    </source>
</evidence>
<evidence type="ECO:0000259" key="8">
    <source>
        <dbReference type="PROSITE" id="PS50112"/>
    </source>
</evidence>
<dbReference type="GO" id="GO:0006355">
    <property type="term" value="P:regulation of DNA-templated transcription"/>
    <property type="evidence" value="ECO:0007669"/>
    <property type="project" value="InterPro"/>
</dbReference>
<feature type="region of interest" description="Disordered" evidence="5">
    <location>
        <begin position="641"/>
        <end position="664"/>
    </location>
</feature>
<dbReference type="Pfam" id="PF18947">
    <property type="entry name" value="HAMP_2"/>
    <property type="match status" value="1"/>
</dbReference>
<name>A0A5R9GQE9_9PROT</name>
<dbReference type="InterPro" id="IPR004089">
    <property type="entry name" value="MCPsignal_dom"/>
</dbReference>
<accession>A0A5R9GQE9</accession>
<dbReference type="EMBL" id="VBRY01000004">
    <property type="protein sequence ID" value="TLS67838.1"/>
    <property type="molecule type" value="Genomic_DNA"/>
</dbReference>
<gene>
    <name evidence="10" type="ORF">FEF65_05155</name>
</gene>
<evidence type="ECO:0000259" key="9">
    <source>
        <dbReference type="PROSITE" id="PS50885"/>
    </source>
</evidence>
<dbReference type="Gene3D" id="3.30.450.20">
    <property type="entry name" value="PAS domain"/>
    <property type="match status" value="2"/>
</dbReference>
<dbReference type="GO" id="GO:0004888">
    <property type="term" value="F:transmembrane signaling receptor activity"/>
    <property type="evidence" value="ECO:0007669"/>
    <property type="project" value="TreeGrafter"/>
</dbReference>
<dbReference type="GO" id="GO:0007165">
    <property type="term" value="P:signal transduction"/>
    <property type="evidence" value="ECO:0007669"/>
    <property type="project" value="UniProtKB-KW"/>
</dbReference>
<evidence type="ECO:0000313" key="10">
    <source>
        <dbReference type="EMBL" id="TLS67838.1"/>
    </source>
</evidence>
<feature type="transmembrane region" description="Helical" evidence="6">
    <location>
        <begin position="337"/>
        <end position="355"/>
    </location>
</feature>
<keyword evidence="6" id="KW-1133">Transmembrane helix</keyword>
<keyword evidence="2" id="KW-0488">Methylation</keyword>
<reference evidence="10 11" key="1">
    <citation type="journal article" date="2019" name="Appl. Environ. Microbiol.">
        <title>Environmental Evidence and Genomic Insight of Iron-oxidizing Bacteria Preference Towards More Corrosion Resistant Stainless Steel at Higher Salinities.</title>
        <authorList>
            <person name="Garrison C.E."/>
            <person name="Price K.A."/>
            <person name="Field E.K."/>
        </authorList>
    </citation>
    <scope>NUCLEOTIDE SEQUENCE [LARGE SCALE GENOMIC DNA]</scope>
    <source>
        <strain evidence="10 11">P3</strain>
    </source>
</reference>
<dbReference type="SMART" id="SM00283">
    <property type="entry name" value="MA"/>
    <property type="match status" value="1"/>
</dbReference>
<dbReference type="Pfam" id="PF00015">
    <property type="entry name" value="MCPsignal"/>
    <property type="match status" value="1"/>
</dbReference>
<feature type="compositionally biased region" description="Polar residues" evidence="5">
    <location>
        <begin position="652"/>
        <end position="662"/>
    </location>
</feature>
<dbReference type="InterPro" id="IPR003660">
    <property type="entry name" value="HAMP_dom"/>
</dbReference>
<keyword evidence="4" id="KW-0807">Transducer</keyword>
<feature type="domain" description="Methyl-accepting transducer" evidence="7">
    <location>
        <begin position="637"/>
        <end position="866"/>
    </location>
</feature>
<dbReference type="FunFam" id="1.10.287.950:FF:000001">
    <property type="entry name" value="Methyl-accepting chemotaxis sensory transducer"/>
    <property type="match status" value="1"/>
</dbReference>
<dbReference type="CDD" id="cd11386">
    <property type="entry name" value="MCP_signal"/>
    <property type="match status" value="1"/>
</dbReference>
<dbReference type="GO" id="GO:0006935">
    <property type="term" value="P:chemotaxis"/>
    <property type="evidence" value="ECO:0007669"/>
    <property type="project" value="UniProtKB-ARBA"/>
</dbReference>
<sequence>MFSSPQNHQDHTLQKNQVIIFAVDREGIITDVDQEYLNVSEFRRGEVVGHHYRDFYHPDMSSSLIEEAWRRIQGGHLWQGMVQLLRKSGSYWVSINVAPALDGNEYWFVCTCADPAEIAQARKMHHARNEQGSGGDHRSALWSRFNPLHAMKIWQKIVATMVMLAVLMLASWWMALRGLEVANDGLLMSANDREVSLAAVDIPHAILSMMADLRDIQSERQAVLHQQGYSVVAETLERIAKDAELIRSADLSEAEADAAKAFLQASSVYVNGALKPLADQLQSVNDVITPAMFRLHNADFKSMEELGTAFRQLQQQASKSEVTSSTQAYHDIREHSLGFVTLSLLLALVCSLLLIRNFNKRLHYTTGKLNSIAKGDYFDWIHISQHDEIGLLQVGLKTMQVRQGYSVRKLYGQAMEALRIKAALDNVQTPVQLTDHNYNIFYFNQAAQQMFHKHQDDFRKRLPGFNPEQVLGSNIDIFHSKPGHQRRLLDSLLGSYTSDDWAFSDEFVVKLAVTPIRNEAGEKVGNVLEWMDRSREVMAEREIAAMVAAVQRGDLAVRLNVEGKTGFFADLAHKLNEVTGTVDQAFRETIEALQAIEGGNLTYRISTSYEGDYDAVKSAVNGTSIKLAEVIRTVRASAEEVESGSGEIAESNHSLSSRTQDQAAALEETAASIEQITGTVQQTADNTRQANMLATEARDKAAKGGGVAGRAVQAMAEIQASSHRISDIIGVIDGIAFQTNLLALNAAVEAARAGEHGRGFAVVASEVRSLAQRSADAAREIKSLIGQSVASVETGSQLVNESGSALSEIVHDVSRVSELIAEIASASIEQASGIDQVNKAITQLDSGTQQNTAMVEESASASQRLNQQAATLRALVAVFQLEEMPVSQHTGIRNVAELEKTLY</sequence>
<comment type="subcellular location">
    <subcellularLocation>
        <location evidence="1">Membrane</location>
    </subcellularLocation>
</comment>
<organism evidence="10 11">
    <name type="scientific">Mariprofundus erugo</name>
    <dbReference type="NCBI Taxonomy" id="2528639"/>
    <lineage>
        <taxon>Bacteria</taxon>
        <taxon>Pseudomonadati</taxon>
        <taxon>Pseudomonadota</taxon>
        <taxon>Candidatius Mariprofundia</taxon>
        <taxon>Mariprofundales</taxon>
        <taxon>Mariprofundaceae</taxon>
        <taxon>Mariprofundus</taxon>
    </lineage>
</organism>
<dbReference type="Gene3D" id="1.10.287.950">
    <property type="entry name" value="Methyl-accepting chemotaxis protein"/>
    <property type="match status" value="1"/>
</dbReference>
<dbReference type="PROSITE" id="PS50112">
    <property type="entry name" value="PAS"/>
    <property type="match status" value="1"/>
</dbReference>
<evidence type="ECO:0000256" key="2">
    <source>
        <dbReference type="ARBA" id="ARBA00022481"/>
    </source>
</evidence>
<dbReference type="AlphaFoldDB" id="A0A5R9GQE9"/>
<evidence type="ECO:0000256" key="1">
    <source>
        <dbReference type="ARBA" id="ARBA00004370"/>
    </source>
</evidence>